<sequence length="180" mass="20580">MLSRYVIRKVEELEERAYHRLVLVLAATSMTSVMLSGIALLFNPTFKYLSTAVLALGILTSGKILRKTEKKIRKVVQSFEREAYVRQYLARVAQEYNPREYLERIYTEPAVEDPIVAKDRREVTAAAPLLRQGFTSLRTRNRIVVMATATAVAIPHVIWNKDIIMLLVVIMIILLFKKGS</sequence>
<dbReference type="RefSeq" id="WP_011901583.1">
    <property type="nucleotide sequence ID" value="NZ_JAAVJF010000004.1"/>
</dbReference>
<gene>
    <name evidence="2" type="ORF">HC235_08675</name>
</gene>
<dbReference type="AlphaFoldDB" id="A0A7L4PAK1"/>
<evidence type="ECO:0000313" key="3">
    <source>
        <dbReference type="Proteomes" id="UP000554766"/>
    </source>
</evidence>
<proteinExistence type="predicted"/>
<keyword evidence="1" id="KW-0812">Transmembrane</keyword>
<feature type="transmembrane region" description="Helical" evidence="1">
    <location>
        <begin position="48"/>
        <end position="65"/>
    </location>
</feature>
<organism evidence="2 3">
    <name type="scientific">Pyrobaculum arsenaticum</name>
    <dbReference type="NCBI Taxonomy" id="121277"/>
    <lineage>
        <taxon>Archaea</taxon>
        <taxon>Thermoproteota</taxon>
        <taxon>Thermoprotei</taxon>
        <taxon>Thermoproteales</taxon>
        <taxon>Thermoproteaceae</taxon>
        <taxon>Pyrobaculum</taxon>
    </lineage>
</organism>
<dbReference type="EMBL" id="JAAVJF010000004">
    <property type="protein sequence ID" value="NYR15999.1"/>
    <property type="molecule type" value="Genomic_DNA"/>
</dbReference>
<accession>A0A7L4PAK1</accession>
<keyword evidence="1" id="KW-1133">Transmembrane helix</keyword>
<dbReference type="Proteomes" id="UP000554766">
    <property type="component" value="Unassembled WGS sequence"/>
</dbReference>
<dbReference type="GeneID" id="5055735"/>
<name>A0A7L4PAK1_9CREN</name>
<dbReference type="OMA" id="AQEYNPR"/>
<feature type="transmembrane region" description="Helical" evidence="1">
    <location>
        <begin position="21"/>
        <end position="42"/>
    </location>
</feature>
<keyword evidence="1" id="KW-0472">Membrane</keyword>
<evidence type="ECO:0000313" key="2">
    <source>
        <dbReference type="EMBL" id="NYR15999.1"/>
    </source>
</evidence>
<evidence type="ECO:0000256" key="1">
    <source>
        <dbReference type="SAM" id="Phobius"/>
    </source>
</evidence>
<comment type="caution">
    <text evidence="2">The sequence shown here is derived from an EMBL/GenBank/DDBJ whole genome shotgun (WGS) entry which is preliminary data.</text>
</comment>
<reference evidence="2 3" key="1">
    <citation type="journal article" date="2020" name="Nat. Commun.">
        <title>The structures of two archaeal type IV pili illuminate evolutionary relationships.</title>
        <authorList>
            <person name="Wang F."/>
            <person name="Baquero D.P."/>
            <person name="Su Z."/>
            <person name="Beltran L.C."/>
            <person name="Prangishvili D."/>
            <person name="Krupovic M."/>
            <person name="Egelman E.H."/>
        </authorList>
    </citation>
    <scope>NUCLEOTIDE SEQUENCE [LARGE SCALE GENOMIC DNA]</scope>
    <source>
        <strain evidence="2 3">2GA</strain>
    </source>
</reference>
<keyword evidence="3" id="KW-1185">Reference proteome</keyword>
<feature type="transmembrane region" description="Helical" evidence="1">
    <location>
        <begin position="143"/>
        <end position="176"/>
    </location>
</feature>
<protein>
    <submittedName>
        <fullName evidence="2">Uncharacterized protein</fullName>
    </submittedName>
</protein>